<dbReference type="RefSeq" id="WP_249296042.1">
    <property type="nucleotide sequence ID" value="NZ_JACRSV010000004.1"/>
</dbReference>
<sequence>MRSKIDFYRLYFDQLARREFHPHRSESTDYIADIYRKGKLIAYFSKADTIAPCSQTQLLMKEKEFSKLMNQIQDIAQATALKMGICTECPYTDQTEKMSNGWYKLSEYQHFTLAAREHHLFGYVFNTYMTNPAGETENRRIFYSREPAAQDFAIRSGLIDERTLFSESELRILHAGLVKMNVLDNNVSNDDLMTVGQIIDKIEDIIPELRKQNYDFDFESEFMRENDIEIGD</sequence>
<evidence type="ECO:0000313" key="1">
    <source>
        <dbReference type="EMBL" id="MBC8560769.1"/>
    </source>
</evidence>
<comment type="caution">
    <text evidence="1">The sequence shown here is derived from an EMBL/GenBank/DDBJ whole genome shotgun (WGS) entry which is preliminary data.</text>
</comment>
<gene>
    <name evidence="1" type="ORF">H8710_11910</name>
</gene>
<dbReference type="AlphaFoldDB" id="A0A926E5X3"/>
<evidence type="ECO:0000313" key="2">
    <source>
        <dbReference type="Proteomes" id="UP000610760"/>
    </source>
</evidence>
<protein>
    <submittedName>
        <fullName evidence="1">Uncharacterized protein</fullName>
    </submittedName>
</protein>
<reference evidence="1" key="1">
    <citation type="submission" date="2020-08" db="EMBL/GenBank/DDBJ databases">
        <title>Genome public.</title>
        <authorList>
            <person name="Liu C."/>
            <person name="Sun Q."/>
        </authorList>
    </citation>
    <scope>NUCLEOTIDE SEQUENCE</scope>
    <source>
        <strain evidence="1">NSJ-33</strain>
    </source>
</reference>
<accession>A0A926E5X3</accession>
<organism evidence="1 2">
    <name type="scientific">Fumia xinanensis</name>
    <dbReference type="NCBI Taxonomy" id="2763659"/>
    <lineage>
        <taxon>Bacteria</taxon>
        <taxon>Bacillati</taxon>
        <taxon>Bacillota</taxon>
        <taxon>Clostridia</taxon>
        <taxon>Eubacteriales</taxon>
        <taxon>Oscillospiraceae</taxon>
        <taxon>Fumia</taxon>
    </lineage>
</organism>
<dbReference type="Proteomes" id="UP000610760">
    <property type="component" value="Unassembled WGS sequence"/>
</dbReference>
<proteinExistence type="predicted"/>
<dbReference type="EMBL" id="JACRSV010000004">
    <property type="protein sequence ID" value="MBC8560769.1"/>
    <property type="molecule type" value="Genomic_DNA"/>
</dbReference>
<name>A0A926E5X3_9FIRM</name>
<keyword evidence="2" id="KW-1185">Reference proteome</keyword>